<dbReference type="GO" id="GO:0005509">
    <property type="term" value="F:calcium ion binding"/>
    <property type="evidence" value="ECO:0007669"/>
    <property type="project" value="TreeGrafter"/>
</dbReference>
<dbReference type="GO" id="GO:0005544">
    <property type="term" value="F:calcium-dependent phospholipid binding"/>
    <property type="evidence" value="ECO:0007669"/>
    <property type="project" value="TreeGrafter"/>
</dbReference>
<keyword evidence="1" id="KW-0812">Transmembrane</keyword>
<reference evidence="3" key="1">
    <citation type="journal article" date="2020" name="bioRxiv">
        <title>Chromosome-level reference genome of the European wasp spider Argiope bruennichi: a resource for studies on range expansion and evolutionary adaptation.</title>
        <authorList>
            <person name="Sheffer M.M."/>
            <person name="Hoppe A."/>
            <person name="Krehenwinkel H."/>
            <person name="Uhl G."/>
            <person name="Kuss A.W."/>
            <person name="Jensen L."/>
            <person name="Jensen C."/>
            <person name="Gillespie R.G."/>
            <person name="Hoff K.J."/>
            <person name="Prost S."/>
        </authorList>
    </citation>
    <scope>NUCLEOTIDE SEQUENCE</scope>
</reference>
<comment type="caution">
    <text evidence="3">The sequence shown here is derived from an EMBL/GenBank/DDBJ whole genome shotgun (WGS) entry which is preliminary data.</text>
</comment>
<dbReference type="PANTHER" id="PTHR10024">
    <property type="entry name" value="SYNAPTOTAGMIN"/>
    <property type="match status" value="1"/>
</dbReference>
<organism evidence="3 4">
    <name type="scientific">Argiope bruennichi</name>
    <name type="common">Wasp spider</name>
    <name type="synonym">Aranea bruennichi</name>
    <dbReference type="NCBI Taxonomy" id="94029"/>
    <lineage>
        <taxon>Eukaryota</taxon>
        <taxon>Metazoa</taxon>
        <taxon>Ecdysozoa</taxon>
        <taxon>Arthropoda</taxon>
        <taxon>Chelicerata</taxon>
        <taxon>Arachnida</taxon>
        <taxon>Araneae</taxon>
        <taxon>Araneomorphae</taxon>
        <taxon>Entelegynae</taxon>
        <taxon>Araneoidea</taxon>
        <taxon>Araneidae</taxon>
        <taxon>Argiope</taxon>
    </lineage>
</organism>
<feature type="domain" description="C2" evidence="2">
    <location>
        <begin position="289"/>
        <end position="436"/>
    </location>
</feature>
<dbReference type="PROSITE" id="PS50004">
    <property type="entry name" value="C2"/>
    <property type="match status" value="2"/>
</dbReference>
<gene>
    <name evidence="3" type="ORF">HNY73_010747</name>
</gene>
<keyword evidence="1" id="KW-1133">Transmembrane helix</keyword>
<sequence length="439" mass="49543">MFVLTDIERLALLSGCTGLLGLVILVTACFVCPACWLNKKITQKQRRDVESNKTHYVRNSFQLSFLEKDPPPPYESAARSSFVDAKSPDFNKRLVSVNSISSNCSDTDSVTGIPLPLLSDTEVPVIEVTENPPFDRGNVSITLQYKRIIGEDKKVFNQLRVDLKEAGELQTRAYGGRCNPYCKIGLYDAKGFNKKRRRKSGPVPLHEFHSTVVKKSQHPVFNESFFFPLENNNLKKCVLKIEVWDQDKLVNDTILGETNFLLKDVASFLSQEPSKELDVSLKLEDSKINNGQLLLGLCYLPTAERMTVAVLKANNLKKVNEVHEGADFYVQAMAIYGGKIFEKRKTSRRSSSQYPVFNEMLMFDVPFSKLDHVVLLLAVFSTVPQASSNSQEVQLKVPGKDTCIGKVVIGSTSRKHSLNHWTAMRNAPRRQVIQWHELR</sequence>
<evidence type="ECO:0000313" key="4">
    <source>
        <dbReference type="Proteomes" id="UP000807504"/>
    </source>
</evidence>
<keyword evidence="1" id="KW-0472">Membrane</keyword>
<dbReference type="GO" id="GO:0070382">
    <property type="term" value="C:exocytic vesicle"/>
    <property type="evidence" value="ECO:0007669"/>
    <property type="project" value="TreeGrafter"/>
</dbReference>
<evidence type="ECO:0000313" key="3">
    <source>
        <dbReference type="EMBL" id="KAF8785171.1"/>
    </source>
</evidence>
<evidence type="ECO:0000256" key="1">
    <source>
        <dbReference type="SAM" id="Phobius"/>
    </source>
</evidence>
<dbReference type="AlphaFoldDB" id="A0A8T0F2W0"/>
<dbReference type="InterPro" id="IPR035892">
    <property type="entry name" value="C2_domain_sf"/>
</dbReference>
<dbReference type="OrthoDB" id="67700at2759"/>
<dbReference type="SMART" id="SM00239">
    <property type="entry name" value="C2"/>
    <property type="match status" value="2"/>
</dbReference>
<dbReference type="SUPFAM" id="SSF49562">
    <property type="entry name" value="C2 domain (Calcium/lipid-binding domain, CaLB)"/>
    <property type="match status" value="2"/>
</dbReference>
<dbReference type="Gene3D" id="2.60.40.150">
    <property type="entry name" value="C2 domain"/>
    <property type="match status" value="2"/>
</dbReference>
<accession>A0A8T0F2W0</accession>
<dbReference type="Proteomes" id="UP000807504">
    <property type="component" value="Unassembled WGS sequence"/>
</dbReference>
<keyword evidence="4" id="KW-1185">Reference proteome</keyword>
<dbReference type="InterPro" id="IPR000008">
    <property type="entry name" value="C2_dom"/>
</dbReference>
<dbReference type="GO" id="GO:0017156">
    <property type="term" value="P:calcium-ion regulated exocytosis"/>
    <property type="evidence" value="ECO:0007669"/>
    <property type="project" value="TreeGrafter"/>
</dbReference>
<dbReference type="CDD" id="cd00030">
    <property type="entry name" value="C2"/>
    <property type="match status" value="1"/>
</dbReference>
<feature type="transmembrane region" description="Helical" evidence="1">
    <location>
        <begin position="12"/>
        <end position="37"/>
    </location>
</feature>
<proteinExistence type="predicted"/>
<dbReference type="GO" id="GO:0000149">
    <property type="term" value="F:SNARE binding"/>
    <property type="evidence" value="ECO:0007669"/>
    <property type="project" value="TreeGrafter"/>
</dbReference>
<reference evidence="3" key="2">
    <citation type="submission" date="2020-06" db="EMBL/GenBank/DDBJ databases">
        <authorList>
            <person name="Sheffer M."/>
        </authorList>
    </citation>
    <scope>NUCLEOTIDE SEQUENCE</scope>
</reference>
<dbReference type="GO" id="GO:0005886">
    <property type="term" value="C:plasma membrane"/>
    <property type="evidence" value="ECO:0007669"/>
    <property type="project" value="TreeGrafter"/>
</dbReference>
<evidence type="ECO:0000259" key="2">
    <source>
        <dbReference type="PROSITE" id="PS50004"/>
    </source>
</evidence>
<dbReference type="Pfam" id="PF00168">
    <property type="entry name" value="C2"/>
    <property type="match status" value="2"/>
</dbReference>
<dbReference type="EMBL" id="JABXBU010000030">
    <property type="protein sequence ID" value="KAF8785171.1"/>
    <property type="molecule type" value="Genomic_DNA"/>
</dbReference>
<name>A0A8T0F2W0_ARGBR</name>
<feature type="domain" description="C2" evidence="2">
    <location>
        <begin position="135"/>
        <end position="278"/>
    </location>
</feature>
<dbReference type="GO" id="GO:0030276">
    <property type="term" value="F:clathrin binding"/>
    <property type="evidence" value="ECO:0007669"/>
    <property type="project" value="TreeGrafter"/>
</dbReference>
<dbReference type="CDD" id="cd00276">
    <property type="entry name" value="C2B_Synaptotagmin"/>
    <property type="match status" value="1"/>
</dbReference>
<protein>
    <submittedName>
        <fullName evidence="3">Synaptotagmin-1 like protein</fullName>
    </submittedName>
</protein>
<dbReference type="GO" id="GO:0001786">
    <property type="term" value="F:phosphatidylserine binding"/>
    <property type="evidence" value="ECO:0007669"/>
    <property type="project" value="TreeGrafter"/>
</dbReference>
<dbReference type="OMA" id="GHATITM"/>